<proteinExistence type="predicted"/>
<gene>
    <name evidence="1" type="ORF">DSCA_37270</name>
</gene>
<accession>A0A5K7YYW4</accession>
<dbReference type="InterPro" id="IPR050509">
    <property type="entry name" value="CoA-transferase_III"/>
</dbReference>
<dbReference type="Proteomes" id="UP000427906">
    <property type="component" value="Chromosome"/>
</dbReference>
<reference evidence="1 2" key="1">
    <citation type="submission" date="2019-11" db="EMBL/GenBank/DDBJ databases">
        <title>Comparative genomics of hydrocarbon-degrading Desulfosarcina strains.</title>
        <authorList>
            <person name="Watanabe M."/>
            <person name="Kojima H."/>
            <person name="Fukui M."/>
        </authorList>
    </citation>
    <scope>NUCLEOTIDE SEQUENCE [LARGE SCALE GENOMIC DNA]</scope>
    <source>
        <strain evidence="1 2">PL12</strain>
    </source>
</reference>
<dbReference type="KEGG" id="dalk:DSCA_37270"/>
<dbReference type="RefSeq" id="WP_155317802.1">
    <property type="nucleotide sequence ID" value="NZ_AP021874.1"/>
</dbReference>
<dbReference type="GO" id="GO:0016740">
    <property type="term" value="F:transferase activity"/>
    <property type="evidence" value="ECO:0007669"/>
    <property type="project" value="UniProtKB-KW"/>
</dbReference>
<protein>
    <submittedName>
        <fullName evidence="1">CoA transferase</fullName>
    </submittedName>
</protein>
<keyword evidence="2" id="KW-1185">Reference proteome</keyword>
<dbReference type="SUPFAM" id="SSF89796">
    <property type="entry name" value="CoA-transferase family III (CaiB/BaiF)"/>
    <property type="match status" value="1"/>
</dbReference>
<dbReference type="OrthoDB" id="9781472at2"/>
<dbReference type="AlphaFoldDB" id="A0A5K7YYW4"/>
<dbReference type="InterPro" id="IPR044855">
    <property type="entry name" value="CoA-Trfase_III_dom3_sf"/>
</dbReference>
<evidence type="ECO:0000313" key="1">
    <source>
        <dbReference type="EMBL" id="BBO69797.1"/>
    </source>
</evidence>
<organism evidence="1 2">
    <name type="scientific">Desulfosarcina alkanivorans</name>
    <dbReference type="NCBI Taxonomy" id="571177"/>
    <lineage>
        <taxon>Bacteria</taxon>
        <taxon>Pseudomonadati</taxon>
        <taxon>Thermodesulfobacteriota</taxon>
        <taxon>Desulfobacteria</taxon>
        <taxon>Desulfobacterales</taxon>
        <taxon>Desulfosarcinaceae</taxon>
        <taxon>Desulfosarcina</taxon>
    </lineage>
</organism>
<sequence>MKNALRGLRILDLSMNLPGPYMTWLLVEMGAEVLKIEPPKGGDLARAFMNKGQQNYFPVFDMVNRGKKSLLLDLKNPEGRATFLALLGDYDIVIEGFRPGVMKSLKLDYDSVSPKYSNIIYVSITGYGQAGSYAHRAGHDLNFQALAGSFDTGGAISQDLRVPPLPVADLAGGGLLSLSALLAAIIERSRTGKGQQVDISMFDGVFALNVLSLCHLQTMSANPQTASVGHFLSGSQPFYQIYETRDGRWMSLAAVEPKFWKNFCKAVGREDFFELQFGGHAIIEKVSAIFKSRTQAEWVQVFNKTDACCEPVLTLTETIGSNLCQERALLTSDDEGRPFLTSPFSSPDKQQSEMLLTPQLGQHSEEVLSILQGV</sequence>
<dbReference type="Gene3D" id="3.40.50.10540">
    <property type="entry name" value="Crotonobetainyl-coa:carnitine coa-transferase, domain 1"/>
    <property type="match status" value="1"/>
</dbReference>
<dbReference type="Pfam" id="PF02515">
    <property type="entry name" value="CoA_transf_3"/>
    <property type="match status" value="1"/>
</dbReference>
<name>A0A5K7YYW4_9BACT</name>
<dbReference type="EMBL" id="AP021874">
    <property type="protein sequence ID" value="BBO69797.1"/>
    <property type="molecule type" value="Genomic_DNA"/>
</dbReference>
<dbReference type="Gene3D" id="3.30.1540.10">
    <property type="entry name" value="formyl-coa transferase, domain 3"/>
    <property type="match status" value="1"/>
</dbReference>
<dbReference type="InterPro" id="IPR023606">
    <property type="entry name" value="CoA-Trfase_III_dom_1_sf"/>
</dbReference>
<evidence type="ECO:0000313" key="2">
    <source>
        <dbReference type="Proteomes" id="UP000427906"/>
    </source>
</evidence>
<dbReference type="InterPro" id="IPR003673">
    <property type="entry name" value="CoA-Trfase_fam_III"/>
</dbReference>
<dbReference type="PANTHER" id="PTHR48228:SF5">
    <property type="entry name" value="ALPHA-METHYLACYL-COA RACEMASE"/>
    <property type="match status" value="1"/>
</dbReference>
<dbReference type="PANTHER" id="PTHR48228">
    <property type="entry name" value="SUCCINYL-COA--D-CITRAMALATE COA-TRANSFERASE"/>
    <property type="match status" value="1"/>
</dbReference>
<keyword evidence="1" id="KW-0808">Transferase</keyword>